<evidence type="ECO:0000313" key="3">
    <source>
        <dbReference type="Proteomes" id="UP001500740"/>
    </source>
</evidence>
<gene>
    <name evidence="2" type="ORF">GCM10008935_25360</name>
</gene>
<dbReference type="EMBL" id="BAAACZ010000024">
    <property type="protein sequence ID" value="GAA0468441.1"/>
    <property type="molecule type" value="Genomic_DNA"/>
</dbReference>
<organism evidence="2 3">
    <name type="scientific">Alkalibacillus silvisoli</name>
    <dbReference type="NCBI Taxonomy" id="392823"/>
    <lineage>
        <taxon>Bacteria</taxon>
        <taxon>Bacillati</taxon>
        <taxon>Bacillota</taxon>
        <taxon>Bacilli</taxon>
        <taxon>Bacillales</taxon>
        <taxon>Bacillaceae</taxon>
        <taxon>Alkalibacillus</taxon>
    </lineage>
</organism>
<dbReference type="RefSeq" id="WP_343784108.1">
    <property type="nucleotide sequence ID" value="NZ_BAAACZ010000024.1"/>
</dbReference>
<dbReference type="SMART" id="SM00052">
    <property type="entry name" value="EAL"/>
    <property type="match status" value="1"/>
</dbReference>
<dbReference type="InterPro" id="IPR001633">
    <property type="entry name" value="EAL_dom"/>
</dbReference>
<reference evidence="2 3" key="1">
    <citation type="journal article" date="2019" name="Int. J. Syst. Evol. Microbiol.">
        <title>The Global Catalogue of Microorganisms (GCM) 10K type strain sequencing project: providing services to taxonomists for standard genome sequencing and annotation.</title>
        <authorList>
            <consortium name="The Broad Institute Genomics Platform"/>
            <consortium name="The Broad Institute Genome Sequencing Center for Infectious Disease"/>
            <person name="Wu L."/>
            <person name="Ma J."/>
        </authorList>
    </citation>
    <scope>NUCLEOTIDE SEQUENCE [LARGE SCALE GENOMIC DNA]</scope>
    <source>
        <strain evidence="2 3">JCM 14193</strain>
    </source>
</reference>
<comment type="caution">
    <text evidence="2">The sequence shown here is derived from an EMBL/GenBank/DDBJ whole genome shotgun (WGS) entry which is preliminary data.</text>
</comment>
<name>A0ABN1A654_9BACI</name>
<dbReference type="InterPro" id="IPR050706">
    <property type="entry name" value="Cyclic-di-GMP_PDE-like"/>
</dbReference>
<feature type="domain" description="EAL" evidence="1">
    <location>
        <begin position="1"/>
        <end position="237"/>
    </location>
</feature>
<dbReference type="Pfam" id="PF00563">
    <property type="entry name" value="EAL"/>
    <property type="match status" value="1"/>
</dbReference>
<dbReference type="PANTHER" id="PTHR33121">
    <property type="entry name" value="CYCLIC DI-GMP PHOSPHODIESTERASE PDEF"/>
    <property type="match status" value="1"/>
</dbReference>
<dbReference type="CDD" id="cd01948">
    <property type="entry name" value="EAL"/>
    <property type="match status" value="1"/>
</dbReference>
<keyword evidence="3" id="KW-1185">Reference proteome</keyword>
<dbReference type="SUPFAM" id="SSF141868">
    <property type="entry name" value="EAL domain-like"/>
    <property type="match status" value="1"/>
</dbReference>
<dbReference type="PANTHER" id="PTHR33121:SF76">
    <property type="entry name" value="SIGNALING PROTEIN"/>
    <property type="match status" value="1"/>
</dbReference>
<sequence>MSNEKRVILQERQFNHSFQPICNIQSSDIIGFEALFRSSLTPNPLTTFRQASNKGWLYELEKLSIQKAIQTFQSTLHDQDLKLYINIFPATLLNKDFCQFINREVENNNLDRGKLVIEINEPQVVITPKELQQSVQLLKEEGYQIALDNIGNGASSFITILDLDPDILKVDRGFSEEIHRSTLKQKTLESLQQYCQITNTQLILEGIETTSTLEAARQLNIEMAQGYYLGMPLPINQ</sequence>
<dbReference type="Gene3D" id="3.20.20.450">
    <property type="entry name" value="EAL domain"/>
    <property type="match status" value="1"/>
</dbReference>
<evidence type="ECO:0000313" key="2">
    <source>
        <dbReference type="EMBL" id="GAA0468441.1"/>
    </source>
</evidence>
<dbReference type="InterPro" id="IPR035919">
    <property type="entry name" value="EAL_sf"/>
</dbReference>
<dbReference type="PROSITE" id="PS50883">
    <property type="entry name" value="EAL"/>
    <property type="match status" value="1"/>
</dbReference>
<dbReference type="Proteomes" id="UP001500740">
    <property type="component" value="Unassembled WGS sequence"/>
</dbReference>
<accession>A0ABN1A654</accession>
<proteinExistence type="predicted"/>
<evidence type="ECO:0000259" key="1">
    <source>
        <dbReference type="PROSITE" id="PS50883"/>
    </source>
</evidence>
<protein>
    <recommendedName>
        <fullName evidence="1">EAL domain-containing protein</fullName>
    </recommendedName>
</protein>